<dbReference type="GO" id="GO:0006631">
    <property type="term" value="P:fatty acid metabolic process"/>
    <property type="evidence" value="ECO:0007669"/>
    <property type="project" value="TreeGrafter"/>
</dbReference>
<keyword evidence="1" id="KW-0446">Lipid-binding</keyword>
<dbReference type="InterPro" id="IPR035984">
    <property type="entry name" value="Acyl-CoA-binding_sf"/>
</dbReference>
<name>A0A6C0E094_9ZZZZ</name>
<dbReference type="InterPro" id="IPR014352">
    <property type="entry name" value="FERM/acyl-CoA-bd_prot_sf"/>
</dbReference>
<accession>A0A6C0E094</accession>
<evidence type="ECO:0000259" key="2">
    <source>
        <dbReference type="PROSITE" id="PS51228"/>
    </source>
</evidence>
<dbReference type="PROSITE" id="PS51228">
    <property type="entry name" value="ACB_2"/>
    <property type="match status" value="1"/>
</dbReference>
<dbReference type="PANTHER" id="PTHR23310">
    <property type="entry name" value="ACYL-COA-BINDING PROTEIN, ACBP"/>
    <property type="match status" value="1"/>
</dbReference>
<dbReference type="Gene3D" id="1.20.80.10">
    <property type="match status" value="1"/>
</dbReference>
<sequence length="89" mass="10180">MSSVKDTFNFAVSQINSGLNGYKFSNDEKLKLYGYYKQATIGKCNTPKPSMFNLVDKAKWEQWNSLGNMSKDDAMLKYSSLYLDITKNN</sequence>
<evidence type="ECO:0000256" key="1">
    <source>
        <dbReference type="ARBA" id="ARBA00023121"/>
    </source>
</evidence>
<organism evidence="3">
    <name type="scientific">viral metagenome</name>
    <dbReference type="NCBI Taxonomy" id="1070528"/>
    <lineage>
        <taxon>unclassified sequences</taxon>
        <taxon>metagenomes</taxon>
        <taxon>organismal metagenomes</taxon>
    </lineage>
</organism>
<dbReference type="GO" id="GO:0000062">
    <property type="term" value="F:fatty-acyl-CoA binding"/>
    <property type="evidence" value="ECO:0007669"/>
    <property type="project" value="InterPro"/>
</dbReference>
<dbReference type="SUPFAM" id="SSF47027">
    <property type="entry name" value="Acyl-CoA binding protein"/>
    <property type="match status" value="1"/>
</dbReference>
<reference evidence="3" key="1">
    <citation type="journal article" date="2020" name="Nature">
        <title>Giant virus diversity and host interactions through global metagenomics.</title>
        <authorList>
            <person name="Schulz F."/>
            <person name="Roux S."/>
            <person name="Paez-Espino D."/>
            <person name="Jungbluth S."/>
            <person name="Walsh D.A."/>
            <person name="Denef V.J."/>
            <person name="McMahon K.D."/>
            <person name="Konstantinidis K.T."/>
            <person name="Eloe-Fadrosh E.A."/>
            <person name="Kyrpides N.C."/>
            <person name="Woyke T."/>
        </authorList>
    </citation>
    <scope>NUCLEOTIDE SEQUENCE</scope>
    <source>
        <strain evidence="3">GVMAG-M-3300023179-103</strain>
    </source>
</reference>
<dbReference type="InterPro" id="IPR000582">
    <property type="entry name" value="Acyl-CoA-binding_protein"/>
</dbReference>
<dbReference type="PRINTS" id="PR00689">
    <property type="entry name" value="ACOABINDINGP"/>
</dbReference>
<dbReference type="EMBL" id="MN739699">
    <property type="protein sequence ID" value="QHT21983.1"/>
    <property type="molecule type" value="Genomic_DNA"/>
</dbReference>
<dbReference type="AlphaFoldDB" id="A0A6C0E094"/>
<protein>
    <recommendedName>
        <fullName evidence="2">ACB domain-containing protein</fullName>
    </recommendedName>
</protein>
<dbReference type="Pfam" id="PF00887">
    <property type="entry name" value="ACBP"/>
    <property type="match status" value="1"/>
</dbReference>
<evidence type="ECO:0000313" key="3">
    <source>
        <dbReference type="EMBL" id="QHT21983.1"/>
    </source>
</evidence>
<feature type="domain" description="ACB" evidence="2">
    <location>
        <begin position="1"/>
        <end position="89"/>
    </location>
</feature>
<dbReference type="PANTHER" id="PTHR23310:SF62">
    <property type="entry name" value="ACYL-COA BINDING PROTEIN 1, ISOFORM A"/>
    <property type="match status" value="1"/>
</dbReference>
<proteinExistence type="predicted"/>